<reference evidence="8" key="1">
    <citation type="journal article" date="2015" name="Proc. Natl. Acad. Sci. U.S.A.">
        <title>Genome sequence of the Asian Tiger mosquito, Aedes albopictus, reveals insights into its biology, genetics, and evolution.</title>
        <authorList>
            <person name="Chen X.G."/>
            <person name="Jiang X."/>
            <person name="Gu J."/>
            <person name="Xu M."/>
            <person name="Wu Y."/>
            <person name="Deng Y."/>
            <person name="Zhang C."/>
            <person name="Bonizzoni M."/>
            <person name="Dermauw W."/>
            <person name="Vontas J."/>
            <person name="Armbruster P."/>
            <person name="Huang X."/>
            <person name="Yang Y."/>
            <person name="Zhang H."/>
            <person name="He W."/>
            <person name="Peng H."/>
            <person name="Liu Y."/>
            <person name="Wu K."/>
            <person name="Chen J."/>
            <person name="Lirakis M."/>
            <person name="Topalis P."/>
            <person name="Van Leeuwen T."/>
            <person name="Hall A.B."/>
            <person name="Jiang X."/>
            <person name="Thorpe C."/>
            <person name="Mueller R.L."/>
            <person name="Sun C."/>
            <person name="Waterhouse R.M."/>
            <person name="Yan G."/>
            <person name="Tu Z.J."/>
            <person name="Fang X."/>
            <person name="James A.A."/>
        </authorList>
    </citation>
    <scope>NUCLEOTIDE SEQUENCE [LARGE SCALE GENOMIC DNA]</scope>
    <source>
        <strain evidence="8">Foshan</strain>
    </source>
</reference>
<dbReference type="SUPFAM" id="SSF56574">
    <property type="entry name" value="Serpins"/>
    <property type="match status" value="1"/>
</dbReference>
<evidence type="ECO:0000313" key="7">
    <source>
        <dbReference type="EnsemblMetazoa" id="AALFPA23_004295.P5166"/>
    </source>
</evidence>
<feature type="chain" id="PRO_5046373155" description="Serpin domain-containing protein" evidence="5">
    <location>
        <begin position="20"/>
        <end position="377"/>
    </location>
</feature>
<sequence>MKLLLLVVLLLNANGFITGTSQYSDASIQFSLSFFRTAYNLNPTNNCILSPIAIQYSLALLHHAAKRNNTKHLQGTLRLQDRHYSFADGYAPFLNDLGNHALEMITKVFHPQIELNPNLLPVLQAEYSVDVQVEDFSRPEQVVNSVNSWASRFTNGLVGDVFYGGGYSRDANLMIINTLTLNASWEYPLLSVHKDEFRFRNGAKEVDMMQINKGLRSCEIGDLRIVELAYERTSDLSMLFIKSDSQPLEKVVERLDLQMYRTIDEQLYEDRTKLTIPKFTISMGTGARRVLKAMGLGYVFRNDAFDVFLGFSSRLADVYQALKIDIDGSGTRAAAGTYSDHHVRFGLESRYDGPFVFVIRKNSTKDIVFIGHYSSDV</sequence>
<keyword evidence="3" id="KW-0722">Serine protease inhibitor</keyword>
<comment type="similarity">
    <text evidence="1 4">Belongs to the serpin family.</text>
</comment>
<evidence type="ECO:0000256" key="4">
    <source>
        <dbReference type="RuleBase" id="RU000411"/>
    </source>
</evidence>
<proteinExistence type="inferred from homology"/>
<evidence type="ECO:0000256" key="1">
    <source>
        <dbReference type="ARBA" id="ARBA00009500"/>
    </source>
</evidence>
<dbReference type="Gene3D" id="2.30.39.10">
    <property type="entry name" value="Alpha-1-antitrypsin, domain 1"/>
    <property type="match status" value="1"/>
</dbReference>
<reference evidence="7" key="2">
    <citation type="submission" date="2025-05" db="UniProtKB">
        <authorList>
            <consortium name="EnsemblMetazoa"/>
        </authorList>
    </citation>
    <scope>IDENTIFICATION</scope>
    <source>
        <strain evidence="7">Foshan</strain>
    </source>
</reference>
<dbReference type="EnsemblMetazoa" id="AALFPA23_004295.R5166">
    <property type="protein sequence ID" value="AALFPA23_004295.P5166"/>
    <property type="gene ID" value="AALFPA23_004295"/>
</dbReference>
<dbReference type="InterPro" id="IPR023796">
    <property type="entry name" value="Serpin_dom"/>
</dbReference>
<dbReference type="InterPro" id="IPR042178">
    <property type="entry name" value="Serpin_sf_1"/>
</dbReference>
<evidence type="ECO:0000256" key="3">
    <source>
        <dbReference type="ARBA" id="ARBA00022900"/>
    </source>
</evidence>
<dbReference type="RefSeq" id="XP_029729819.2">
    <property type="nucleotide sequence ID" value="XM_029873959.2"/>
</dbReference>
<dbReference type="SMART" id="SM00093">
    <property type="entry name" value="SERPIN"/>
    <property type="match status" value="1"/>
</dbReference>
<keyword evidence="8" id="KW-1185">Reference proteome</keyword>
<accession>A0ABM1XZH0</accession>
<evidence type="ECO:0000256" key="2">
    <source>
        <dbReference type="ARBA" id="ARBA00022690"/>
    </source>
</evidence>
<organism evidence="7 8">
    <name type="scientific">Aedes albopictus</name>
    <name type="common">Asian tiger mosquito</name>
    <name type="synonym">Stegomyia albopicta</name>
    <dbReference type="NCBI Taxonomy" id="7160"/>
    <lineage>
        <taxon>Eukaryota</taxon>
        <taxon>Metazoa</taxon>
        <taxon>Ecdysozoa</taxon>
        <taxon>Arthropoda</taxon>
        <taxon>Hexapoda</taxon>
        <taxon>Insecta</taxon>
        <taxon>Pterygota</taxon>
        <taxon>Neoptera</taxon>
        <taxon>Endopterygota</taxon>
        <taxon>Diptera</taxon>
        <taxon>Nematocera</taxon>
        <taxon>Culicoidea</taxon>
        <taxon>Culicidae</taxon>
        <taxon>Culicinae</taxon>
        <taxon>Aedini</taxon>
        <taxon>Aedes</taxon>
        <taxon>Stegomyia</taxon>
    </lineage>
</organism>
<dbReference type="Proteomes" id="UP000069940">
    <property type="component" value="Unassembled WGS sequence"/>
</dbReference>
<dbReference type="Gene3D" id="3.30.497.10">
    <property type="entry name" value="Antithrombin, subunit I, domain 2"/>
    <property type="match status" value="1"/>
</dbReference>
<dbReference type="InterPro" id="IPR000215">
    <property type="entry name" value="Serpin_fam"/>
</dbReference>
<protein>
    <recommendedName>
        <fullName evidence="6">Serpin domain-containing protein</fullName>
    </recommendedName>
</protein>
<dbReference type="InterPro" id="IPR042185">
    <property type="entry name" value="Serpin_sf_2"/>
</dbReference>
<evidence type="ECO:0000259" key="6">
    <source>
        <dbReference type="SMART" id="SM00093"/>
    </source>
</evidence>
<dbReference type="GeneID" id="115267119"/>
<keyword evidence="5" id="KW-0732">Signal</keyword>
<dbReference type="InterPro" id="IPR036186">
    <property type="entry name" value="Serpin_sf"/>
</dbReference>
<feature type="signal peptide" evidence="5">
    <location>
        <begin position="1"/>
        <end position="19"/>
    </location>
</feature>
<dbReference type="PANTHER" id="PTHR11461:SF211">
    <property type="entry name" value="GH10112P-RELATED"/>
    <property type="match status" value="1"/>
</dbReference>
<evidence type="ECO:0000256" key="5">
    <source>
        <dbReference type="SAM" id="SignalP"/>
    </source>
</evidence>
<feature type="domain" description="Serpin" evidence="6">
    <location>
        <begin position="32"/>
        <end position="376"/>
    </location>
</feature>
<name>A0ABM1XZH0_AEDAL</name>
<keyword evidence="2" id="KW-0646">Protease inhibitor</keyword>
<dbReference type="Pfam" id="PF00079">
    <property type="entry name" value="Serpin"/>
    <property type="match status" value="1"/>
</dbReference>
<evidence type="ECO:0000313" key="8">
    <source>
        <dbReference type="Proteomes" id="UP000069940"/>
    </source>
</evidence>
<dbReference type="PANTHER" id="PTHR11461">
    <property type="entry name" value="SERINE PROTEASE INHIBITOR, SERPIN"/>
    <property type="match status" value="1"/>
</dbReference>